<dbReference type="SUPFAM" id="SSF47336">
    <property type="entry name" value="ACP-like"/>
    <property type="match status" value="1"/>
</dbReference>
<comment type="caution">
    <text evidence="9">The sequence shown here is derived from an EMBL/GenBank/DDBJ whole genome shotgun (WGS) entry which is preliminary data.</text>
</comment>
<evidence type="ECO:0000259" key="8">
    <source>
        <dbReference type="PROSITE" id="PS50075"/>
    </source>
</evidence>
<dbReference type="PROSITE" id="PS50075">
    <property type="entry name" value="CARRIER"/>
    <property type="match status" value="1"/>
</dbReference>
<evidence type="ECO:0000256" key="3">
    <source>
        <dbReference type="ARBA" id="ARBA00018769"/>
    </source>
</evidence>
<dbReference type="EC" id="3.1.2.14" evidence="1"/>
<dbReference type="Pfam" id="PF00550">
    <property type="entry name" value="PP-binding"/>
    <property type="match status" value="1"/>
</dbReference>
<evidence type="ECO:0000256" key="2">
    <source>
        <dbReference type="ARBA" id="ARBA00012873"/>
    </source>
</evidence>
<dbReference type="GO" id="GO:0016297">
    <property type="term" value="F:fatty acyl-[ACP] hydrolase activity"/>
    <property type="evidence" value="ECO:0007669"/>
    <property type="project" value="UniProtKB-EC"/>
</dbReference>
<dbReference type="GO" id="GO:0032787">
    <property type="term" value="P:monocarboxylic acid metabolic process"/>
    <property type="evidence" value="ECO:0007669"/>
    <property type="project" value="UniProtKB-ARBA"/>
</dbReference>
<proteinExistence type="predicted"/>
<keyword evidence="5" id="KW-0597">Phosphoprotein</keyword>
<evidence type="ECO:0000313" key="9">
    <source>
        <dbReference type="EMBL" id="KMQ83979.1"/>
    </source>
</evidence>
<evidence type="ECO:0000256" key="6">
    <source>
        <dbReference type="ARBA" id="ARBA00022679"/>
    </source>
</evidence>
<dbReference type="InterPro" id="IPR001031">
    <property type="entry name" value="Thioesterase"/>
</dbReference>
<keyword evidence="10" id="KW-1185">Reference proteome</keyword>
<dbReference type="AlphaFoldDB" id="A0A0J7K0Z9"/>
<dbReference type="STRING" id="67767.A0A0J7K0Z9"/>
<dbReference type="Pfam" id="PF00975">
    <property type="entry name" value="Thioesterase"/>
    <property type="match status" value="1"/>
</dbReference>
<comment type="catalytic activity">
    <reaction evidence="7">
        <text>acetyl-CoA + n malonyl-CoA + 2n NADPH + 2n H(+) = a long-chain fatty acid + (n+1) CoA + n CO2 + 2n NADP(+).</text>
        <dbReference type="EC" id="2.3.1.85"/>
    </reaction>
</comment>
<evidence type="ECO:0000313" key="10">
    <source>
        <dbReference type="Proteomes" id="UP000036403"/>
    </source>
</evidence>
<gene>
    <name evidence="9" type="ORF">RF55_18667</name>
</gene>
<organism evidence="9 10">
    <name type="scientific">Lasius niger</name>
    <name type="common">Black garden ant</name>
    <dbReference type="NCBI Taxonomy" id="67767"/>
    <lineage>
        <taxon>Eukaryota</taxon>
        <taxon>Metazoa</taxon>
        <taxon>Ecdysozoa</taxon>
        <taxon>Arthropoda</taxon>
        <taxon>Hexapoda</taxon>
        <taxon>Insecta</taxon>
        <taxon>Pterygota</taxon>
        <taxon>Neoptera</taxon>
        <taxon>Endopterygota</taxon>
        <taxon>Hymenoptera</taxon>
        <taxon>Apocrita</taxon>
        <taxon>Aculeata</taxon>
        <taxon>Formicoidea</taxon>
        <taxon>Formicidae</taxon>
        <taxon>Formicinae</taxon>
        <taxon>Lasius</taxon>
        <taxon>Lasius</taxon>
    </lineage>
</organism>
<reference evidence="9 10" key="1">
    <citation type="submission" date="2015-04" db="EMBL/GenBank/DDBJ databases">
        <title>Lasius niger genome sequencing.</title>
        <authorList>
            <person name="Konorov E.A."/>
            <person name="Nikitin M.A."/>
            <person name="Kirill M.V."/>
            <person name="Chang P."/>
        </authorList>
    </citation>
    <scope>NUCLEOTIDE SEQUENCE [LARGE SCALE GENOMIC DNA]</scope>
    <source>
        <tissue evidence="9">Whole</tissue>
    </source>
</reference>
<protein>
    <recommendedName>
        <fullName evidence="3">Fatty acid synthase</fullName>
        <ecNumber evidence="2">2.3.1.85</ecNumber>
        <ecNumber evidence="1">3.1.2.14</ecNumber>
    </recommendedName>
</protein>
<evidence type="ECO:0000256" key="5">
    <source>
        <dbReference type="ARBA" id="ARBA00022553"/>
    </source>
</evidence>
<keyword evidence="6" id="KW-0808">Transferase</keyword>
<dbReference type="InterPro" id="IPR009081">
    <property type="entry name" value="PP-bd_ACP"/>
</dbReference>
<dbReference type="GO" id="GO:0004312">
    <property type="term" value="F:fatty acid synthase activity"/>
    <property type="evidence" value="ECO:0007669"/>
    <property type="project" value="UniProtKB-EC"/>
</dbReference>
<dbReference type="OrthoDB" id="329835at2759"/>
<dbReference type="PaxDb" id="67767-A0A0J7K0Z9"/>
<feature type="domain" description="Carrier" evidence="8">
    <location>
        <begin position="1"/>
        <end position="72"/>
    </location>
</feature>
<dbReference type="Gene3D" id="1.10.1200.10">
    <property type="entry name" value="ACP-like"/>
    <property type="match status" value="1"/>
</dbReference>
<keyword evidence="4" id="KW-0596">Phosphopantetheine</keyword>
<dbReference type="InterPro" id="IPR036736">
    <property type="entry name" value="ACP-like_sf"/>
</dbReference>
<dbReference type="Gene3D" id="3.40.50.1820">
    <property type="entry name" value="alpha/beta hydrolase"/>
    <property type="match status" value="1"/>
</dbReference>
<dbReference type="EC" id="2.3.1.85" evidence="2"/>
<name>A0A0J7K0Z9_LASNI</name>
<dbReference type="SUPFAM" id="SSF53474">
    <property type="entry name" value="alpha/beta-Hydrolases"/>
    <property type="match status" value="1"/>
</dbReference>
<evidence type="ECO:0000256" key="4">
    <source>
        <dbReference type="ARBA" id="ARBA00022450"/>
    </source>
</evidence>
<sequence>MVETVANILNVKDLKKISQNTSLAELGMDSMMVVEIKQTLEREFDIFFTVQELRNLTFKKLIELSNANTDSDNTQARKSLDTRKPEVTKLFGIVKDEDFMTEICLDFSTKRKENTAQCTTNNIDAMNTISETINYLLKHVSSRLKDGKDFVMVGYSFGSIVAIELARRLEAMNFEGRLVLIDGAPEQVRIMNEYYIPSSSDVEHQIDILITIMETYNVGTNEKV</sequence>
<evidence type="ECO:0000256" key="1">
    <source>
        <dbReference type="ARBA" id="ARBA00012480"/>
    </source>
</evidence>
<evidence type="ECO:0000256" key="7">
    <source>
        <dbReference type="ARBA" id="ARBA00044883"/>
    </source>
</evidence>
<dbReference type="FunFam" id="1.10.1200.10:FF:000013">
    <property type="entry name" value="Fatty acid synthase"/>
    <property type="match status" value="1"/>
</dbReference>
<dbReference type="InterPro" id="IPR029058">
    <property type="entry name" value="AB_hydrolase_fold"/>
</dbReference>
<dbReference type="EMBL" id="LBMM01017749">
    <property type="protein sequence ID" value="KMQ83979.1"/>
    <property type="molecule type" value="Genomic_DNA"/>
</dbReference>
<dbReference type="Proteomes" id="UP000036403">
    <property type="component" value="Unassembled WGS sequence"/>
</dbReference>
<accession>A0A0J7K0Z9</accession>